<name>A0A8C9F4A8_PAVCR</name>
<evidence type="ECO:0000313" key="4">
    <source>
        <dbReference type="Ensembl" id="ENSPSTP00000010381.1"/>
    </source>
</evidence>
<keyword evidence="5" id="KW-1185">Reference proteome</keyword>
<evidence type="ECO:0000256" key="1">
    <source>
        <dbReference type="ARBA" id="ARBA00004502"/>
    </source>
</evidence>
<organism evidence="4 5">
    <name type="scientific">Pavo cristatus</name>
    <name type="common">Indian peafowl</name>
    <name type="synonym">Blue peafowl</name>
    <dbReference type="NCBI Taxonomy" id="9049"/>
    <lineage>
        <taxon>Eukaryota</taxon>
        <taxon>Metazoa</taxon>
        <taxon>Chordata</taxon>
        <taxon>Craniata</taxon>
        <taxon>Vertebrata</taxon>
        <taxon>Euteleostomi</taxon>
        <taxon>Archelosauria</taxon>
        <taxon>Archosauria</taxon>
        <taxon>Dinosauria</taxon>
        <taxon>Saurischia</taxon>
        <taxon>Theropoda</taxon>
        <taxon>Coelurosauria</taxon>
        <taxon>Aves</taxon>
        <taxon>Neognathae</taxon>
        <taxon>Galloanserae</taxon>
        <taxon>Galliformes</taxon>
        <taxon>Phasianidae</taxon>
        <taxon>Phasianinae</taxon>
        <taxon>Pavo</taxon>
    </lineage>
</organism>
<reference evidence="4" key="1">
    <citation type="submission" date="2025-08" db="UniProtKB">
        <authorList>
            <consortium name="Ensembl"/>
        </authorList>
    </citation>
    <scope>IDENTIFICATION</scope>
</reference>
<dbReference type="PANTHER" id="PTHR14024">
    <property type="entry name" value="PERILIPIN"/>
    <property type="match status" value="1"/>
</dbReference>
<sequence length="94" mass="9920">MPLFNLSAAVDFTMSAVNRITNLPLLNSAFNLVSSAYSSTKEMHPCLSGVCNVAETVAAVAVGSVVGGAQPILNQLDSQSKQRRQEDTLPIQKG</sequence>
<dbReference type="GO" id="GO:0005829">
    <property type="term" value="C:cytosol"/>
    <property type="evidence" value="ECO:0007669"/>
    <property type="project" value="TreeGrafter"/>
</dbReference>
<dbReference type="Pfam" id="PF03036">
    <property type="entry name" value="Perilipin"/>
    <property type="match status" value="1"/>
</dbReference>
<evidence type="ECO:0000256" key="2">
    <source>
        <dbReference type="ARBA" id="ARBA00006311"/>
    </source>
</evidence>
<dbReference type="GO" id="GO:0010890">
    <property type="term" value="P:positive regulation of triglyceride storage"/>
    <property type="evidence" value="ECO:0007669"/>
    <property type="project" value="TreeGrafter"/>
</dbReference>
<accession>A0A8C9F4A8</accession>
<comment type="subcellular location">
    <subcellularLocation>
        <location evidence="1">Lipid droplet</location>
    </subcellularLocation>
</comment>
<comment type="similarity">
    <text evidence="2">Belongs to the perilipin family.</text>
</comment>
<reference evidence="4" key="2">
    <citation type="submission" date="2025-09" db="UniProtKB">
        <authorList>
            <consortium name="Ensembl"/>
        </authorList>
    </citation>
    <scope>IDENTIFICATION</scope>
</reference>
<protein>
    <submittedName>
        <fullName evidence="4">Uncharacterized protein</fullName>
    </submittedName>
</protein>
<dbReference type="Proteomes" id="UP000694428">
    <property type="component" value="Unplaced"/>
</dbReference>
<dbReference type="InterPro" id="IPR004279">
    <property type="entry name" value="Perilipin"/>
</dbReference>
<proteinExistence type="inferred from homology"/>
<evidence type="ECO:0000256" key="3">
    <source>
        <dbReference type="ARBA" id="ARBA00022677"/>
    </source>
</evidence>
<evidence type="ECO:0000313" key="5">
    <source>
        <dbReference type="Proteomes" id="UP000694428"/>
    </source>
</evidence>
<dbReference type="AlphaFoldDB" id="A0A8C9F4A8"/>
<dbReference type="GO" id="GO:0019915">
    <property type="term" value="P:lipid storage"/>
    <property type="evidence" value="ECO:0007669"/>
    <property type="project" value="TreeGrafter"/>
</dbReference>
<dbReference type="Ensembl" id="ENSPSTT00000010898.1">
    <property type="protein sequence ID" value="ENSPSTP00000010381.1"/>
    <property type="gene ID" value="ENSPSTG00000007309.1"/>
</dbReference>
<keyword evidence="3" id="KW-0551">Lipid droplet</keyword>
<dbReference type="GO" id="GO:0005811">
    <property type="term" value="C:lipid droplet"/>
    <property type="evidence" value="ECO:0007669"/>
    <property type="project" value="UniProtKB-SubCell"/>
</dbReference>
<dbReference type="PANTHER" id="PTHR14024:SF51">
    <property type="entry name" value="PERILIPIN-RELATED"/>
    <property type="match status" value="1"/>
</dbReference>